<comment type="caution">
    <text evidence="3">The sequence shown here is derived from an EMBL/GenBank/DDBJ whole genome shotgun (WGS) entry which is preliminary data.</text>
</comment>
<sequence length="598" mass="68848">MKPLITLFCLVWFCPKIRAKNFIDGENVNKIASDLKHCVLIIFQFTKPIDYSEITIPFVLHVFHGKPYNVGARYNSQSFKEKVLRCYAAFVFFESHESIQESKCSSAVKYTEFYCAENQRADLLRWWVNDAMSSQNIHFHLTIVFRQDSTPSEFFSLILDYLHIAVPGNIVFVIFPRFLQTDESLYKNDTAQLITDVNVTDTADTFNGYLIFSQGPKYNFNCRPSECYKKMWSTFDGVTNYGRKIVWQISVFPDERAQKSGLKFGSPFQREAPWNITSTIYEFLVSDLEHNFTGGFTTPADPSIALDLAHFNAPLPLAQHWYREFPVSYSTSHFFITSDNVVTVTLEFQMYATPFDVPCWMGIASVVLLMGTILSSSFLSPGRTKFWKKLPSTLLSVFESLIDQGMNIPKDGSNLSNNASQNCLRECIVNEDTFGCSNNNEQFKLDRNYSKTIDPNQFQAFCESSLESIILTKLTLPQTALVVPSDEFEYYWDTVRLSIKGTNFKFSHNRYSGNDQLLRSTTSVYIASYFDDKYHYVAKRIQIMLSAGLYLLWEKWDKIRFPMCHSGYRSKASHENGVRALSMESSLILACMRFYGVY</sequence>
<protein>
    <submittedName>
        <fullName evidence="3">Uncharacterized protein</fullName>
    </submittedName>
</protein>
<proteinExistence type="predicted"/>
<feature type="chain" id="PRO_5035275149" evidence="2">
    <location>
        <begin position="20"/>
        <end position="598"/>
    </location>
</feature>
<dbReference type="AlphaFoldDB" id="A0A8J2J1D5"/>
<evidence type="ECO:0000256" key="2">
    <source>
        <dbReference type="SAM" id="SignalP"/>
    </source>
</evidence>
<evidence type="ECO:0000313" key="4">
    <source>
        <dbReference type="Proteomes" id="UP000708208"/>
    </source>
</evidence>
<keyword evidence="2" id="KW-0732">Signal</keyword>
<keyword evidence="1" id="KW-1133">Transmembrane helix</keyword>
<dbReference type="EMBL" id="CAJVCH010011120">
    <property type="protein sequence ID" value="CAG7669413.1"/>
    <property type="molecule type" value="Genomic_DNA"/>
</dbReference>
<evidence type="ECO:0000313" key="3">
    <source>
        <dbReference type="EMBL" id="CAG7669413.1"/>
    </source>
</evidence>
<feature type="transmembrane region" description="Helical" evidence="1">
    <location>
        <begin position="360"/>
        <end position="379"/>
    </location>
</feature>
<feature type="signal peptide" evidence="2">
    <location>
        <begin position="1"/>
        <end position="19"/>
    </location>
</feature>
<evidence type="ECO:0000256" key="1">
    <source>
        <dbReference type="SAM" id="Phobius"/>
    </source>
</evidence>
<dbReference type="Proteomes" id="UP000708208">
    <property type="component" value="Unassembled WGS sequence"/>
</dbReference>
<organism evidence="3 4">
    <name type="scientific">Allacma fusca</name>
    <dbReference type="NCBI Taxonomy" id="39272"/>
    <lineage>
        <taxon>Eukaryota</taxon>
        <taxon>Metazoa</taxon>
        <taxon>Ecdysozoa</taxon>
        <taxon>Arthropoda</taxon>
        <taxon>Hexapoda</taxon>
        <taxon>Collembola</taxon>
        <taxon>Symphypleona</taxon>
        <taxon>Sminthuridae</taxon>
        <taxon>Allacma</taxon>
    </lineage>
</organism>
<keyword evidence="1" id="KW-0812">Transmembrane</keyword>
<name>A0A8J2J1D5_9HEXA</name>
<keyword evidence="1" id="KW-0472">Membrane</keyword>
<reference evidence="3" key="1">
    <citation type="submission" date="2021-06" db="EMBL/GenBank/DDBJ databases">
        <authorList>
            <person name="Hodson N. C."/>
            <person name="Mongue J. A."/>
            <person name="Jaron S. K."/>
        </authorList>
    </citation>
    <scope>NUCLEOTIDE SEQUENCE</scope>
</reference>
<gene>
    <name evidence="3" type="ORF">AFUS01_LOCUS1991</name>
</gene>
<keyword evidence="4" id="KW-1185">Reference proteome</keyword>
<accession>A0A8J2J1D5</accession>